<reference evidence="2 3" key="1">
    <citation type="submission" date="2023-12" db="EMBL/GenBank/DDBJ databases">
        <authorList>
            <person name="Menendez E."/>
            <person name="Kaur S."/>
            <person name="Flores-Felix J.D."/>
            <person name="diCenzo G.C."/>
            <person name="Peix A."/>
            <person name="Velazquez E."/>
        </authorList>
    </citation>
    <scope>NUCLEOTIDE SEQUENCE [LARGE SCALE GENOMIC DNA]</scope>
    <source>
        <strain evidence="2 3">CIP 108029</strain>
    </source>
</reference>
<sequence>MTKRVRCIRTTAPKKRRVFANSMEQRLRERVNALASLRPEDITPELWSNIESLEQIRKWESSEFGIEPIGSKARYTTTNSDFGAMLILLQAEITRLTPPVEGSAASPRKSLAVQLEESKARGGLLEKRLKVVGRERDRLSQGLESKAKTVRSLESLVDHYEQRVEALSRENSNLKARLFGLEGLGVVK</sequence>
<accession>A0ABZ0ZDR8</accession>
<evidence type="ECO:0000256" key="1">
    <source>
        <dbReference type="SAM" id="Coils"/>
    </source>
</evidence>
<name>A0ABZ0ZDR8_9HYPH</name>
<gene>
    <name evidence="2" type="ORF">U5G49_002897</name>
</gene>
<organism evidence="2 3">
    <name type="scientific">Rhizobium indigoferae</name>
    <dbReference type="NCBI Taxonomy" id="158891"/>
    <lineage>
        <taxon>Bacteria</taxon>
        <taxon>Pseudomonadati</taxon>
        <taxon>Pseudomonadota</taxon>
        <taxon>Alphaproteobacteria</taxon>
        <taxon>Hyphomicrobiales</taxon>
        <taxon>Rhizobiaceae</taxon>
        <taxon>Rhizobium/Agrobacterium group</taxon>
        <taxon>Rhizobium</taxon>
    </lineage>
</organism>
<protein>
    <submittedName>
        <fullName evidence="2">Uncharacterized protein</fullName>
    </submittedName>
</protein>
<feature type="coiled-coil region" evidence="1">
    <location>
        <begin position="143"/>
        <end position="177"/>
    </location>
</feature>
<keyword evidence="1" id="KW-0175">Coiled coil</keyword>
<dbReference type="Proteomes" id="UP001322785">
    <property type="component" value="Chromosome"/>
</dbReference>
<keyword evidence="3" id="KW-1185">Reference proteome</keyword>
<dbReference type="RefSeq" id="WP_193445509.1">
    <property type="nucleotide sequence ID" value="NZ_BSOQ01000025.1"/>
</dbReference>
<evidence type="ECO:0000313" key="2">
    <source>
        <dbReference type="EMBL" id="WQN37758.1"/>
    </source>
</evidence>
<evidence type="ECO:0000313" key="3">
    <source>
        <dbReference type="Proteomes" id="UP001322785"/>
    </source>
</evidence>
<dbReference type="EMBL" id="CP140635">
    <property type="protein sequence ID" value="WQN37758.1"/>
    <property type="molecule type" value="Genomic_DNA"/>
</dbReference>
<proteinExistence type="predicted"/>